<dbReference type="AlphaFoldDB" id="A0AAE3H0I9"/>
<dbReference type="Gene3D" id="3.90.1570.30">
    <property type="match status" value="1"/>
</dbReference>
<feature type="domain" description="Type I restriction enzyme R protein N-terminal" evidence="1">
    <location>
        <begin position="33"/>
        <end position="141"/>
    </location>
</feature>
<dbReference type="InterPro" id="IPR029464">
    <property type="entry name" value="HSDR_N"/>
</dbReference>
<organism evidence="2 3">
    <name type="scientific">Lacihabitans soyangensis</name>
    <dbReference type="NCBI Taxonomy" id="869394"/>
    <lineage>
        <taxon>Bacteria</taxon>
        <taxon>Pseudomonadati</taxon>
        <taxon>Bacteroidota</taxon>
        <taxon>Cytophagia</taxon>
        <taxon>Cytophagales</taxon>
        <taxon>Leadbetterellaceae</taxon>
        <taxon>Lacihabitans</taxon>
    </lineage>
</organism>
<comment type="caution">
    <text evidence="2">The sequence shown here is derived from an EMBL/GenBank/DDBJ whole genome shotgun (WGS) entry which is preliminary data.</text>
</comment>
<reference evidence="2 3" key="1">
    <citation type="submission" date="2018-11" db="EMBL/GenBank/DDBJ databases">
        <title>Novel bacteria species description.</title>
        <authorList>
            <person name="Han J.-H."/>
        </authorList>
    </citation>
    <scope>NUCLEOTIDE SEQUENCE [LARGE SCALE GENOMIC DNA]</scope>
    <source>
        <strain evidence="2 3">KCTC23259</strain>
    </source>
</reference>
<dbReference type="Pfam" id="PF13588">
    <property type="entry name" value="HSDR_N_2"/>
    <property type="match status" value="1"/>
</dbReference>
<dbReference type="RefSeq" id="WP_255035816.1">
    <property type="nucleotide sequence ID" value="NZ_RJUF01000005.1"/>
</dbReference>
<sequence length="144" mass="16822">MIINNENRKIKEIQGKSYIYDIIRKKYILLTSEEIVRQNFLDYLILEKKYSKNLIKLESAIKYNALDKRSDILVYDSEGRPFLLVECKAASVSLSQSTIEQASRYNLTVQARYLCITNGQKTFCFELIAHKKSYQQLKAIPDIN</sequence>
<evidence type="ECO:0000259" key="1">
    <source>
        <dbReference type="Pfam" id="PF13588"/>
    </source>
</evidence>
<keyword evidence="3" id="KW-1185">Reference proteome</keyword>
<dbReference type="Proteomes" id="UP001204144">
    <property type="component" value="Unassembled WGS sequence"/>
</dbReference>
<accession>A0AAE3H0I9</accession>
<gene>
    <name evidence="2" type="ORF">EGI31_03800</name>
</gene>
<evidence type="ECO:0000313" key="3">
    <source>
        <dbReference type="Proteomes" id="UP001204144"/>
    </source>
</evidence>
<dbReference type="EMBL" id="RJUF01000005">
    <property type="protein sequence ID" value="MCP9762065.1"/>
    <property type="molecule type" value="Genomic_DNA"/>
</dbReference>
<evidence type="ECO:0000313" key="2">
    <source>
        <dbReference type="EMBL" id="MCP9762065.1"/>
    </source>
</evidence>
<proteinExistence type="predicted"/>
<protein>
    <submittedName>
        <fullName evidence="2">Type I restriction enzyme HsdR N-terminal domain-containing protein</fullName>
    </submittedName>
</protein>
<name>A0AAE3H0I9_9BACT</name>